<keyword evidence="3 4" id="KW-0687">Ribonucleoprotein</keyword>
<keyword evidence="2 4" id="KW-0689">Ribosomal protein</keyword>
<reference evidence="5" key="1">
    <citation type="journal article" date="2015" name="Curr. Genet.">
        <title>Mitochondrial genome of Turbinaria ornata (Sargassaceae, Phaeophyceae): comparative mitogenomics of brown algae.</title>
        <authorList>
            <person name="Liu F."/>
            <person name="Pang S."/>
        </authorList>
    </citation>
    <scope>NUCLEOTIDE SEQUENCE</scope>
</reference>
<dbReference type="InterPro" id="IPR020798">
    <property type="entry name" value="Ribosomal_uL16_CS"/>
</dbReference>
<dbReference type="PANTHER" id="PTHR12220">
    <property type="entry name" value="50S/60S RIBOSOMAL PROTEIN L16"/>
    <property type="match status" value="1"/>
</dbReference>
<dbReference type="GO" id="GO:0005762">
    <property type="term" value="C:mitochondrial large ribosomal subunit"/>
    <property type="evidence" value="ECO:0007669"/>
    <property type="project" value="TreeGrafter"/>
</dbReference>
<geneLocation type="mitochondrion" evidence="5"/>
<accession>A0A0G2RKU9</accession>
<comment type="similarity">
    <text evidence="1 4">Belongs to the universal ribosomal protein uL16 family.</text>
</comment>
<sequence length="137" mass="15434">MLLQPKKTKYRKYFKPRLLPKTTNKPKKLNEQNCFALISLASGHINGRQLEAARQNIRRKIKREGKLEIVLLPDKAISNKPTSARMGKGKGKVHHWIAPIPAGKPILLLYGIDKERGFPALKAGANKLPLKVKIQNV</sequence>
<dbReference type="InterPro" id="IPR047873">
    <property type="entry name" value="Ribosomal_uL16"/>
</dbReference>
<dbReference type="CDD" id="cd01433">
    <property type="entry name" value="Ribosomal_L16_L10e"/>
    <property type="match status" value="1"/>
</dbReference>
<dbReference type="AlphaFoldDB" id="A0A0G2RKU9"/>
<proteinExistence type="inferred from homology"/>
<dbReference type="PRINTS" id="PR00060">
    <property type="entry name" value="RIBOSOMALL16"/>
</dbReference>
<dbReference type="InterPro" id="IPR016180">
    <property type="entry name" value="Ribosomal_uL16_dom"/>
</dbReference>
<evidence type="ECO:0000256" key="1">
    <source>
        <dbReference type="ARBA" id="ARBA00008931"/>
    </source>
</evidence>
<evidence type="ECO:0000256" key="2">
    <source>
        <dbReference type="ARBA" id="ARBA00022980"/>
    </source>
</evidence>
<protein>
    <submittedName>
        <fullName evidence="5">Ribosomal protein L16</fullName>
    </submittedName>
</protein>
<dbReference type="Gene3D" id="3.90.1170.10">
    <property type="entry name" value="Ribosomal protein L10e/L16"/>
    <property type="match status" value="1"/>
</dbReference>
<gene>
    <name evidence="5" type="primary">rpl16</name>
    <name evidence="5" type="ORF">TuorMp15</name>
</gene>
<dbReference type="InterPro" id="IPR036920">
    <property type="entry name" value="Ribosomal_uL16_sf"/>
</dbReference>
<dbReference type="GO" id="GO:0032543">
    <property type="term" value="P:mitochondrial translation"/>
    <property type="evidence" value="ECO:0007669"/>
    <property type="project" value="TreeGrafter"/>
</dbReference>
<name>A0A0G2RKU9_TUROR</name>
<dbReference type="GO" id="GO:0019843">
    <property type="term" value="F:rRNA binding"/>
    <property type="evidence" value="ECO:0007669"/>
    <property type="project" value="InterPro"/>
</dbReference>
<dbReference type="PANTHER" id="PTHR12220:SF13">
    <property type="entry name" value="LARGE RIBOSOMAL SUBUNIT PROTEIN UL16M"/>
    <property type="match status" value="1"/>
</dbReference>
<evidence type="ECO:0000256" key="3">
    <source>
        <dbReference type="ARBA" id="ARBA00023274"/>
    </source>
</evidence>
<organism evidence="5">
    <name type="scientific">Turbinaria ornata</name>
    <name type="common">Brown alga</name>
    <name type="synonym">Fucus turbinatus var. ornata</name>
    <dbReference type="NCBI Taxonomy" id="86657"/>
    <lineage>
        <taxon>Eukaryota</taxon>
        <taxon>Sar</taxon>
        <taxon>Stramenopiles</taxon>
        <taxon>Ochrophyta</taxon>
        <taxon>PX clade</taxon>
        <taxon>Phaeophyceae</taxon>
        <taxon>Fucales</taxon>
        <taxon>Sargassaceae</taxon>
        <taxon>Turbinaria</taxon>
    </lineage>
</organism>
<dbReference type="SUPFAM" id="SSF54686">
    <property type="entry name" value="Ribosomal protein L16p/L10e"/>
    <property type="match status" value="1"/>
</dbReference>
<dbReference type="Pfam" id="PF00252">
    <property type="entry name" value="Ribosomal_L16"/>
    <property type="match status" value="1"/>
</dbReference>
<dbReference type="InterPro" id="IPR000114">
    <property type="entry name" value="Ribosomal_uL16_bact-type"/>
</dbReference>
<dbReference type="SMR" id="A0A0G2RKU9"/>
<evidence type="ECO:0000256" key="4">
    <source>
        <dbReference type="RuleBase" id="RU004413"/>
    </source>
</evidence>
<keyword evidence="5" id="KW-0496">Mitochondrion</keyword>
<dbReference type="PROSITE" id="PS00701">
    <property type="entry name" value="RIBOSOMAL_L16_2"/>
    <property type="match status" value="1"/>
</dbReference>
<dbReference type="EMBL" id="KM501562">
    <property type="protein sequence ID" value="AJF48254.1"/>
    <property type="molecule type" value="Genomic_DNA"/>
</dbReference>
<dbReference type="GeneID" id="24698378"/>
<dbReference type="NCBIfam" id="TIGR01164">
    <property type="entry name" value="rplP_bact"/>
    <property type="match status" value="1"/>
</dbReference>
<dbReference type="GO" id="GO:0003735">
    <property type="term" value="F:structural constituent of ribosome"/>
    <property type="evidence" value="ECO:0007669"/>
    <property type="project" value="InterPro"/>
</dbReference>
<evidence type="ECO:0000313" key="5">
    <source>
        <dbReference type="EMBL" id="AJF48254.1"/>
    </source>
</evidence>
<dbReference type="RefSeq" id="YP_009154067.1">
    <property type="nucleotide sequence ID" value="NC_027413.1"/>
</dbReference>